<comment type="caution">
    <text evidence="5">Lacks conserved residue(s) required for the propagation of feature annotation.</text>
</comment>
<dbReference type="Pfam" id="PF02237">
    <property type="entry name" value="BPL_C"/>
    <property type="match status" value="1"/>
</dbReference>
<feature type="domain" description="BPL/LPL catalytic" evidence="6">
    <location>
        <begin position="68"/>
        <end position="261"/>
    </location>
</feature>
<evidence type="ECO:0000256" key="4">
    <source>
        <dbReference type="ARBA" id="ARBA00023267"/>
    </source>
</evidence>
<dbReference type="Gene3D" id="1.10.10.10">
    <property type="entry name" value="Winged helix-like DNA-binding domain superfamily/Winged helix DNA-binding domain"/>
    <property type="match status" value="1"/>
</dbReference>
<dbReference type="AlphaFoldDB" id="A0A841SVT1"/>
<protein>
    <recommendedName>
        <fullName evidence="5">Bifunctional ligase/repressor BirA</fullName>
    </recommendedName>
    <alternativeName>
        <fullName evidence="5">Biotin--[acetyl-CoA-carboxylase] ligase</fullName>
        <ecNumber evidence="5">6.3.4.15</ecNumber>
    </alternativeName>
    <alternativeName>
        <fullName evidence="5">Biotin--protein ligase</fullName>
    </alternativeName>
    <alternativeName>
        <fullName evidence="5">Biotin-[acetyl-CoA carboxylase] synthetase</fullName>
    </alternativeName>
</protein>
<name>A0A841SVT1_9BACL</name>
<feature type="binding site" evidence="5">
    <location>
        <begin position="121"/>
        <end position="123"/>
    </location>
    <ligand>
        <name>biotin</name>
        <dbReference type="ChEBI" id="CHEBI:57586"/>
    </ligand>
</feature>
<dbReference type="EMBL" id="JACJVQ010000013">
    <property type="protein sequence ID" value="MBB6635352.1"/>
    <property type="molecule type" value="Genomic_DNA"/>
</dbReference>
<dbReference type="GO" id="GO:0005524">
    <property type="term" value="F:ATP binding"/>
    <property type="evidence" value="ECO:0007669"/>
    <property type="project" value="UniProtKB-UniRule"/>
</dbReference>
<dbReference type="GO" id="GO:0009249">
    <property type="term" value="P:protein lipoylation"/>
    <property type="evidence" value="ECO:0007669"/>
    <property type="project" value="UniProtKB-ARBA"/>
</dbReference>
<organism evidence="7 8">
    <name type="scientific">Cohnella thailandensis</name>
    <dbReference type="NCBI Taxonomy" id="557557"/>
    <lineage>
        <taxon>Bacteria</taxon>
        <taxon>Bacillati</taxon>
        <taxon>Bacillota</taxon>
        <taxon>Bacilli</taxon>
        <taxon>Bacillales</taxon>
        <taxon>Paenibacillaceae</taxon>
        <taxon>Cohnella</taxon>
    </lineage>
</organism>
<dbReference type="GO" id="GO:0004077">
    <property type="term" value="F:biotin--[biotin carboxyl-carrier protein] ligase activity"/>
    <property type="evidence" value="ECO:0007669"/>
    <property type="project" value="UniProtKB-UniRule"/>
</dbReference>
<proteinExistence type="inferred from homology"/>
<dbReference type="SUPFAM" id="SSF46785">
    <property type="entry name" value="Winged helix' DNA-binding domain"/>
    <property type="match status" value="1"/>
</dbReference>
<dbReference type="InterPro" id="IPR008988">
    <property type="entry name" value="Transcriptional_repressor_C"/>
</dbReference>
<dbReference type="Proteomes" id="UP000535838">
    <property type="component" value="Unassembled WGS sequence"/>
</dbReference>
<dbReference type="CDD" id="cd16442">
    <property type="entry name" value="BPL"/>
    <property type="match status" value="1"/>
</dbReference>
<feature type="DNA-binding region" description="H-T-H motif" evidence="5">
    <location>
        <begin position="22"/>
        <end position="41"/>
    </location>
</feature>
<comment type="caution">
    <text evidence="7">The sequence shown here is derived from an EMBL/GenBank/DDBJ whole genome shotgun (WGS) entry which is preliminary data.</text>
</comment>
<dbReference type="Gene3D" id="3.30.930.10">
    <property type="entry name" value="Bira Bifunctional Protein, Domain 2"/>
    <property type="match status" value="1"/>
</dbReference>
<dbReference type="InterPro" id="IPR004408">
    <property type="entry name" value="Biotin_CoA_COase_ligase"/>
</dbReference>
<dbReference type="PANTHER" id="PTHR12835:SF5">
    <property type="entry name" value="BIOTIN--PROTEIN LIGASE"/>
    <property type="match status" value="1"/>
</dbReference>
<reference evidence="7 8" key="1">
    <citation type="submission" date="2020-08" db="EMBL/GenBank/DDBJ databases">
        <title>Cohnella phylogeny.</title>
        <authorList>
            <person name="Dunlap C."/>
        </authorList>
    </citation>
    <scope>NUCLEOTIDE SEQUENCE [LARGE SCALE GENOMIC DNA]</scope>
    <source>
        <strain evidence="7 8">DSM 25241</strain>
    </source>
</reference>
<sequence>MGIEAPTLLSLLEEKQGDFVSGEEISQKLNVSRTAIWKQIRKLEAQGYTIEAVNRLGYRILERPSRISPVELSLKLKTHTFGRNVHVHEVVASTQDVLRDLAEAGAPEGTLVVAEQQNRGRGRMGRSWVSPPGKGIWMSLLLRPNVPLLQTPQLTLLAAVALNRAIERVTGLDIGIKWPNDLLIDGRKISGILLESATEDERIRYVVVGMGISVNLEETDYPEEVAAKAVSLRMASGRVLDRIELIAEILKEFEELYSVFNASGFEPIRLLWEARSINLNKPTALMTAGGRIEGIPRGISETGALIVETPDGGMQTVYSAEINPWEPAAGQDGQQKA</sequence>
<dbReference type="Pfam" id="PF08279">
    <property type="entry name" value="HTH_11"/>
    <property type="match status" value="1"/>
</dbReference>
<dbReference type="GO" id="GO:0016740">
    <property type="term" value="F:transferase activity"/>
    <property type="evidence" value="ECO:0007669"/>
    <property type="project" value="UniProtKB-ARBA"/>
</dbReference>
<dbReference type="InterPro" id="IPR003142">
    <property type="entry name" value="BPL_C"/>
</dbReference>
<dbReference type="HAMAP" id="MF_00978">
    <property type="entry name" value="Bifunct_BirA"/>
    <property type="match status" value="1"/>
</dbReference>
<dbReference type="RefSeq" id="WP_185120588.1">
    <property type="nucleotide sequence ID" value="NZ_JACJVQ010000013.1"/>
</dbReference>
<keyword evidence="5" id="KW-0804">Transcription</keyword>
<gene>
    <name evidence="5" type="primary">birA</name>
    <name evidence="7" type="ORF">H7B67_14630</name>
</gene>
<comment type="function">
    <text evidence="5">Acts both as a biotin--[acetyl-CoA-carboxylase] ligase and a repressor.</text>
</comment>
<dbReference type="InterPro" id="IPR045864">
    <property type="entry name" value="aa-tRNA-synth_II/BPL/LPL"/>
</dbReference>
<dbReference type="InterPro" id="IPR030855">
    <property type="entry name" value="Bifunct_BirA"/>
</dbReference>
<dbReference type="InterPro" id="IPR036388">
    <property type="entry name" value="WH-like_DNA-bd_sf"/>
</dbReference>
<accession>A0A841SVT1</accession>
<evidence type="ECO:0000256" key="1">
    <source>
        <dbReference type="ARBA" id="ARBA00022598"/>
    </source>
</evidence>
<dbReference type="GO" id="GO:0006355">
    <property type="term" value="P:regulation of DNA-templated transcription"/>
    <property type="evidence" value="ECO:0007669"/>
    <property type="project" value="UniProtKB-UniRule"/>
</dbReference>
<keyword evidence="5" id="KW-0805">Transcription regulation</keyword>
<evidence type="ECO:0000256" key="5">
    <source>
        <dbReference type="HAMAP-Rule" id="MF_00978"/>
    </source>
</evidence>
<dbReference type="NCBIfam" id="TIGR00121">
    <property type="entry name" value="birA_ligase"/>
    <property type="match status" value="1"/>
</dbReference>
<feature type="binding site" evidence="5">
    <location>
        <position position="188"/>
    </location>
    <ligand>
        <name>biotin</name>
        <dbReference type="ChEBI" id="CHEBI:57586"/>
    </ligand>
</feature>
<dbReference type="Gene3D" id="2.30.30.100">
    <property type="match status" value="1"/>
</dbReference>
<keyword evidence="3 5" id="KW-0067">ATP-binding</keyword>
<dbReference type="InterPro" id="IPR036390">
    <property type="entry name" value="WH_DNA-bd_sf"/>
</dbReference>
<keyword evidence="1 5" id="KW-0436">Ligase</keyword>
<dbReference type="Pfam" id="PF03099">
    <property type="entry name" value="BPL_LplA_LipB"/>
    <property type="match status" value="1"/>
</dbReference>
<dbReference type="GO" id="GO:0003677">
    <property type="term" value="F:DNA binding"/>
    <property type="evidence" value="ECO:0007669"/>
    <property type="project" value="UniProtKB-UniRule"/>
</dbReference>
<keyword evidence="5" id="KW-0678">Repressor</keyword>
<keyword evidence="5" id="KW-0238">DNA-binding</keyword>
<dbReference type="SUPFAM" id="SSF55681">
    <property type="entry name" value="Class II aaRS and biotin synthetases"/>
    <property type="match status" value="1"/>
</dbReference>
<feature type="binding site" evidence="5">
    <location>
        <position position="117"/>
    </location>
    <ligand>
        <name>biotin</name>
        <dbReference type="ChEBI" id="CHEBI:57586"/>
    </ligand>
</feature>
<keyword evidence="8" id="KW-1185">Reference proteome</keyword>
<dbReference type="EC" id="6.3.4.15" evidence="5"/>
<keyword evidence="2 5" id="KW-0547">Nucleotide-binding</keyword>
<comment type="catalytic activity">
    <reaction evidence="5">
        <text>biotin + L-lysyl-[protein] + ATP = N(6)-biotinyl-L-lysyl-[protein] + AMP + diphosphate + H(+)</text>
        <dbReference type="Rhea" id="RHEA:11756"/>
        <dbReference type="Rhea" id="RHEA-COMP:9752"/>
        <dbReference type="Rhea" id="RHEA-COMP:10505"/>
        <dbReference type="ChEBI" id="CHEBI:15378"/>
        <dbReference type="ChEBI" id="CHEBI:29969"/>
        <dbReference type="ChEBI" id="CHEBI:30616"/>
        <dbReference type="ChEBI" id="CHEBI:33019"/>
        <dbReference type="ChEBI" id="CHEBI:57586"/>
        <dbReference type="ChEBI" id="CHEBI:83144"/>
        <dbReference type="ChEBI" id="CHEBI:456215"/>
        <dbReference type="EC" id="6.3.4.15"/>
    </reaction>
</comment>
<evidence type="ECO:0000259" key="6">
    <source>
        <dbReference type="PROSITE" id="PS51733"/>
    </source>
</evidence>
<evidence type="ECO:0000256" key="3">
    <source>
        <dbReference type="ARBA" id="ARBA00022840"/>
    </source>
</evidence>
<keyword evidence="4 5" id="KW-0092">Biotin</keyword>
<dbReference type="GO" id="GO:0005737">
    <property type="term" value="C:cytoplasm"/>
    <property type="evidence" value="ECO:0007669"/>
    <property type="project" value="TreeGrafter"/>
</dbReference>
<comment type="similarity">
    <text evidence="5">Belongs to the biotin--protein ligase family.</text>
</comment>
<dbReference type="InterPro" id="IPR013196">
    <property type="entry name" value="HTH_11"/>
</dbReference>
<evidence type="ECO:0000313" key="8">
    <source>
        <dbReference type="Proteomes" id="UP000535838"/>
    </source>
</evidence>
<dbReference type="InterPro" id="IPR004143">
    <property type="entry name" value="BPL_LPL_catalytic"/>
</dbReference>
<dbReference type="SUPFAM" id="SSF50037">
    <property type="entry name" value="C-terminal domain of transcriptional repressors"/>
    <property type="match status" value="1"/>
</dbReference>
<evidence type="ECO:0000256" key="2">
    <source>
        <dbReference type="ARBA" id="ARBA00022741"/>
    </source>
</evidence>
<dbReference type="PROSITE" id="PS51733">
    <property type="entry name" value="BPL_LPL_CATALYTIC"/>
    <property type="match status" value="1"/>
</dbReference>
<evidence type="ECO:0000313" key="7">
    <source>
        <dbReference type="EMBL" id="MBB6635352.1"/>
    </source>
</evidence>
<dbReference type="PANTHER" id="PTHR12835">
    <property type="entry name" value="BIOTIN PROTEIN LIGASE"/>
    <property type="match status" value="1"/>
</dbReference>